<protein>
    <submittedName>
        <fullName evidence="1">Stage III sporulation protein D</fullName>
    </submittedName>
</protein>
<dbReference type="AlphaFoldDB" id="A0A1S8TBL2"/>
<dbReference type="EMBL" id="LZZM01000190">
    <property type="protein sequence ID" value="OOM75126.1"/>
    <property type="molecule type" value="Genomic_DNA"/>
</dbReference>
<evidence type="ECO:0000313" key="2">
    <source>
        <dbReference type="Proteomes" id="UP000190890"/>
    </source>
</evidence>
<proteinExistence type="predicted"/>
<accession>A0A1S8TBL2</accession>
<dbReference type="Proteomes" id="UP000190890">
    <property type="component" value="Unassembled WGS sequence"/>
</dbReference>
<organism evidence="1 2">
    <name type="scientific">Clostridium puniceum</name>
    <dbReference type="NCBI Taxonomy" id="29367"/>
    <lineage>
        <taxon>Bacteria</taxon>
        <taxon>Bacillati</taxon>
        <taxon>Bacillota</taxon>
        <taxon>Clostridia</taxon>
        <taxon>Eubacteriales</taxon>
        <taxon>Clostridiaceae</taxon>
        <taxon>Clostridium</taxon>
    </lineage>
</organism>
<dbReference type="STRING" id="29367.CLPUN_35630"/>
<dbReference type="OrthoDB" id="1682956at2"/>
<gene>
    <name evidence="1" type="primary">spoIIID_1</name>
    <name evidence="1" type="ORF">CLPUN_35630</name>
</gene>
<dbReference type="Pfam" id="PF12116">
    <property type="entry name" value="SpoIIID"/>
    <property type="match status" value="1"/>
</dbReference>
<comment type="caution">
    <text evidence="1">The sequence shown here is derived from an EMBL/GenBank/DDBJ whole genome shotgun (WGS) entry which is preliminary data.</text>
</comment>
<evidence type="ECO:0000313" key="1">
    <source>
        <dbReference type="EMBL" id="OOM75126.1"/>
    </source>
</evidence>
<reference evidence="1 2" key="1">
    <citation type="submission" date="2016-05" db="EMBL/GenBank/DDBJ databases">
        <title>Microbial solvent formation.</title>
        <authorList>
            <person name="Poehlein A."/>
            <person name="Montoya Solano J.D."/>
            <person name="Flitsch S."/>
            <person name="Krabben P."/>
            <person name="Duerre P."/>
            <person name="Daniel R."/>
        </authorList>
    </citation>
    <scope>NUCLEOTIDE SEQUENCE [LARGE SCALE GENOMIC DNA]</scope>
    <source>
        <strain evidence="1 2">DSM 2619</strain>
    </source>
</reference>
<sequence>MREFIEERVKEEANYMIQSKVTVRAVAKQFYVSKSTTYKDLTERLKIVAPELHTMVNKILQTNKAERHIRGGMATRKILGN</sequence>
<name>A0A1S8TBL2_9CLOT</name>
<dbReference type="RefSeq" id="WP_077848576.1">
    <property type="nucleotide sequence ID" value="NZ_LZZM01000190.1"/>
</dbReference>
<keyword evidence="2" id="KW-1185">Reference proteome</keyword>
<dbReference type="InterPro" id="IPR014208">
    <property type="entry name" value="Spore_III_D"/>
</dbReference>